<name>A0A9X3UN31_9HYPH</name>
<dbReference type="Pfam" id="PF04290">
    <property type="entry name" value="DctQ"/>
    <property type="match status" value="1"/>
</dbReference>
<evidence type="ECO:0000256" key="7">
    <source>
        <dbReference type="ARBA" id="ARBA00023136"/>
    </source>
</evidence>
<dbReference type="AlphaFoldDB" id="A0A9X3UN31"/>
<dbReference type="GO" id="GO:0005886">
    <property type="term" value="C:plasma membrane"/>
    <property type="evidence" value="ECO:0007669"/>
    <property type="project" value="UniProtKB-SubCell"/>
</dbReference>
<evidence type="ECO:0000256" key="2">
    <source>
        <dbReference type="ARBA" id="ARBA00022448"/>
    </source>
</evidence>
<dbReference type="GO" id="GO:0015740">
    <property type="term" value="P:C4-dicarboxylate transport"/>
    <property type="evidence" value="ECO:0007669"/>
    <property type="project" value="TreeGrafter"/>
</dbReference>
<dbReference type="PANTHER" id="PTHR35011:SF2">
    <property type="entry name" value="2,3-DIKETO-L-GULONATE TRAP TRANSPORTER SMALL PERMEASE PROTEIN YIAM"/>
    <property type="match status" value="1"/>
</dbReference>
<comment type="caution">
    <text evidence="11">The sequence shown here is derived from an EMBL/GenBank/DDBJ whole genome shotgun (WGS) entry which is preliminary data.</text>
</comment>
<dbReference type="Proteomes" id="UP001151234">
    <property type="component" value="Unassembled WGS sequence"/>
</dbReference>
<evidence type="ECO:0000256" key="8">
    <source>
        <dbReference type="ARBA" id="ARBA00038436"/>
    </source>
</evidence>
<feature type="transmembrane region" description="Helical" evidence="9">
    <location>
        <begin position="12"/>
        <end position="35"/>
    </location>
</feature>
<reference evidence="11" key="1">
    <citation type="submission" date="2022-11" db="EMBL/GenBank/DDBJ databases">
        <title>Draft genome sequence of Hoeflea poritis E7-10 and Hoeflea prorocentri PM5-8, separated from scleractinian coral Porites lutea and marine dinoflagellate.</title>
        <authorList>
            <person name="Zhang G."/>
            <person name="Wei Q."/>
            <person name="Cai L."/>
        </authorList>
    </citation>
    <scope>NUCLEOTIDE SEQUENCE</scope>
    <source>
        <strain evidence="11">PM5-8</strain>
    </source>
</reference>
<organism evidence="11 12">
    <name type="scientific">Hoeflea prorocentri</name>
    <dbReference type="NCBI Taxonomy" id="1922333"/>
    <lineage>
        <taxon>Bacteria</taxon>
        <taxon>Pseudomonadati</taxon>
        <taxon>Pseudomonadota</taxon>
        <taxon>Alphaproteobacteria</taxon>
        <taxon>Hyphomicrobiales</taxon>
        <taxon>Rhizobiaceae</taxon>
        <taxon>Hoeflea</taxon>
    </lineage>
</organism>
<dbReference type="EMBL" id="JAPJZI010000002">
    <property type="protein sequence ID" value="MDA5401537.1"/>
    <property type="molecule type" value="Genomic_DNA"/>
</dbReference>
<keyword evidence="2 9" id="KW-0813">Transport</keyword>
<evidence type="ECO:0000313" key="12">
    <source>
        <dbReference type="Proteomes" id="UP001151234"/>
    </source>
</evidence>
<evidence type="ECO:0000256" key="4">
    <source>
        <dbReference type="ARBA" id="ARBA00022519"/>
    </source>
</evidence>
<dbReference type="InterPro" id="IPR055348">
    <property type="entry name" value="DctQ"/>
</dbReference>
<keyword evidence="3" id="KW-1003">Cell membrane</keyword>
<keyword evidence="5 9" id="KW-0812">Transmembrane</keyword>
<evidence type="ECO:0000256" key="9">
    <source>
        <dbReference type="RuleBase" id="RU369079"/>
    </source>
</evidence>
<feature type="transmembrane region" description="Helical" evidence="9">
    <location>
        <begin position="85"/>
        <end position="107"/>
    </location>
</feature>
<gene>
    <name evidence="11" type="ORF">OQ273_23425</name>
</gene>
<dbReference type="InterPro" id="IPR007387">
    <property type="entry name" value="TRAP_DctQ"/>
</dbReference>
<keyword evidence="7 9" id="KW-0472">Membrane</keyword>
<evidence type="ECO:0000256" key="1">
    <source>
        <dbReference type="ARBA" id="ARBA00004429"/>
    </source>
</evidence>
<dbReference type="PANTHER" id="PTHR35011">
    <property type="entry name" value="2,3-DIKETO-L-GULONATE TRAP TRANSPORTER SMALL PERMEASE PROTEIN YIAM"/>
    <property type="match status" value="1"/>
</dbReference>
<comment type="subunit">
    <text evidence="9">The complex comprises the extracytoplasmic solute receptor protein and the two transmembrane proteins.</text>
</comment>
<dbReference type="RefSeq" id="WP_267993519.1">
    <property type="nucleotide sequence ID" value="NZ_JAPJZI010000002.1"/>
</dbReference>
<keyword evidence="6 9" id="KW-1133">Transmembrane helix</keyword>
<keyword evidence="4 9" id="KW-0997">Cell inner membrane</keyword>
<evidence type="ECO:0000256" key="5">
    <source>
        <dbReference type="ARBA" id="ARBA00022692"/>
    </source>
</evidence>
<comment type="similarity">
    <text evidence="8 9">Belongs to the TRAP transporter small permease family.</text>
</comment>
<comment type="function">
    <text evidence="9">Part of the tripartite ATP-independent periplasmic (TRAP) transport system.</text>
</comment>
<comment type="subcellular location">
    <subcellularLocation>
        <location evidence="1 9">Cell inner membrane</location>
        <topology evidence="1 9">Multi-pass membrane protein</topology>
    </subcellularLocation>
</comment>
<protein>
    <recommendedName>
        <fullName evidence="9">TRAP transporter small permease protein</fullName>
    </recommendedName>
</protein>
<comment type="caution">
    <text evidence="9">Lacks conserved residue(s) required for the propagation of feature annotation.</text>
</comment>
<feature type="domain" description="Tripartite ATP-independent periplasmic transporters DctQ component" evidence="10">
    <location>
        <begin position="23"/>
        <end position="149"/>
    </location>
</feature>
<sequence length="169" mass="18746">MQVFLRKFWSGVDAAIALVLIVMIAMVFANVVLRYGFSSGIREAIELSRLGLVWLVMVGAAVVLRRSEHLAVHEIILLLPKPITLFLRRLAYCVILVSVLMLFWGTWKQTAANWQNISPLTGLPSGLFYLAGVVSSFMMSAIAIVRIINPDARLDGGIDDDLARQEFDA</sequence>
<evidence type="ECO:0000256" key="6">
    <source>
        <dbReference type="ARBA" id="ARBA00022989"/>
    </source>
</evidence>
<keyword evidence="12" id="KW-1185">Reference proteome</keyword>
<evidence type="ECO:0000259" key="10">
    <source>
        <dbReference type="Pfam" id="PF04290"/>
    </source>
</evidence>
<evidence type="ECO:0000313" key="11">
    <source>
        <dbReference type="EMBL" id="MDA5401537.1"/>
    </source>
</evidence>
<feature type="transmembrane region" description="Helical" evidence="9">
    <location>
        <begin position="127"/>
        <end position="148"/>
    </location>
</feature>
<proteinExistence type="inferred from homology"/>
<evidence type="ECO:0000256" key="3">
    <source>
        <dbReference type="ARBA" id="ARBA00022475"/>
    </source>
</evidence>
<dbReference type="GO" id="GO:0022857">
    <property type="term" value="F:transmembrane transporter activity"/>
    <property type="evidence" value="ECO:0007669"/>
    <property type="project" value="UniProtKB-UniRule"/>
</dbReference>
<accession>A0A9X3UN31</accession>